<dbReference type="AlphaFoldDB" id="A0A662YKX1"/>
<dbReference type="Proteomes" id="UP000289886">
    <property type="component" value="Unassembled WGS sequence"/>
</dbReference>
<evidence type="ECO:0000313" key="6">
    <source>
        <dbReference type="EMBL" id="RXM97099.1"/>
    </source>
</evidence>
<dbReference type="SMART" id="SM00284">
    <property type="entry name" value="OLF"/>
    <property type="match status" value="1"/>
</dbReference>
<proteinExistence type="predicted"/>
<keyword evidence="7" id="KW-1185">Reference proteome</keyword>
<comment type="caution">
    <text evidence="3">Lacks conserved residue(s) required for the propagation of feature annotation.</text>
</comment>
<dbReference type="InterPro" id="IPR003112">
    <property type="entry name" value="Olfac-like_dom"/>
</dbReference>
<dbReference type="GO" id="GO:0007165">
    <property type="term" value="P:signal transduction"/>
    <property type="evidence" value="ECO:0007669"/>
    <property type="project" value="TreeGrafter"/>
</dbReference>
<feature type="domain" description="Olfactomedin-like" evidence="5">
    <location>
        <begin position="514"/>
        <end position="771"/>
    </location>
</feature>
<comment type="caution">
    <text evidence="6">The sequence shown here is derived from an EMBL/GenBank/DDBJ whole genome shotgun (WGS) entry which is preliminary data.</text>
</comment>
<keyword evidence="2" id="KW-0964">Secreted</keyword>
<dbReference type="PANTHER" id="PTHR23192:SF37">
    <property type="entry name" value="OLFACTOMEDIN-LIKE PROTEIN 2B"/>
    <property type="match status" value="1"/>
</dbReference>
<reference evidence="6 7" key="1">
    <citation type="submission" date="2019-01" db="EMBL/GenBank/DDBJ databases">
        <title>Draft Genome and Complete Hox-Cluster Characterization of the Sterlet Sturgeon (Acipenser ruthenus).</title>
        <authorList>
            <person name="Wei Q."/>
        </authorList>
    </citation>
    <scope>NUCLEOTIDE SEQUENCE [LARGE SCALE GENOMIC DNA]</scope>
    <source>
        <strain evidence="6">WHYD16114868_AA</strain>
        <tissue evidence="6">Blood</tissue>
    </source>
</reference>
<name>A0A662YKX1_ACIRT</name>
<dbReference type="Pfam" id="PF02191">
    <property type="entry name" value="OLF"/>
    <property type="match status" value="1"/>
</dbReference>
<evidence type="ECO:0000256" key="3">
    <source>
        <dbReference type="PROSITE-ProRule" id="PRU00446"/>
    </source>
</evidence>
<dbReference type="PROSITE" id="PS51132">
    <property type="entry name" value="OLF"/>
    <property type="match status" value="1"/>
</dbReference>
<comment type="subcellular location">
    <subcellularLocation>
        <location evidence="1">Secreted</location>
    </subcellularLocation>
</comment>
<evidence type="ECO:0000256" key="2">
    <source>
        <dbReference type="ARBA" id="ARBA00022525"/>
    </source>
</evidence>
<feature type="chain" id="PRO_5025017910" evidence="4">
    <location>
        <begin position="17"/>
        <end position="771"/>
    </location>
</feature>
<evidence type="ECO:0000259" key="5">
    <source>
        <dbReference type="PROSITE" id="PS51132"/>
    </source>
</evidence>
<evidence type="ECO:0000313" key="7">
    <source>
        <dbReference type="Proteomes" id="UP000289886"/>
    </source>
</evidence>
<gene>
    <name evidence="6" type="ORF">EOD39_14853</name>
</gene>
<feature type="signal peptide" evidence="4">
    <location>
        <begin position="1"/>
        <end position="16"/>
    </location>
</feature>
<dbReference type="GO" id="GO:0005615">
    <property type="term" value="C:extracellular space"/>
    <property type="evidence" value="ECO:0007669"/>
    <property type="project" value="TreeGrafter"/>
</dbReference>
<dbReference type="InterPro" id="IPR050605">
    <property type="entry name" value="Olfactomedin-like_domain"/>
</dbReference>
<protein>
    <submittedName>
        <fullName evidence="6">Olfactomedin-like protein 2B</fullName>
    </submittedName>
</protein>
<sequence>MSKITVLCFFWCVVLSAGSPLSNNGEQDTPAKSSKTSGVWEEFKEEYTETLENEADNQENVLTQLLGDYDKVKAVSEGSDCQCKCVVRPLSRTACKRIEEGSAKVNDFYTVETVTSGPGCKCACIAPPSALNPCEGDFRFKKLQEAEKDGIKLSTVIELLEGAFYGLDLLKMHSVTTKLVHRMETLEKVALQNRTEKKEHLKGNAKVNHISKKENSSTTSPIETKKQLTDLGSVLQSDAAAAYSHTEKYEDRFAGEAVFSKPPLKGNEAVHFEPPTELLERLESSQTKPVSRPAIIRGITYYKANPIEEDNDTDEQPEDDFPSGDGAVDLLIEDQLIRHIGTLVRTVEIPEPVVRPPTTAAPEVDTQDNMETTQALTTTAIAMESTAAPSITTELPSTYITTTTATTTASSTPSTGITTIMTVPPNSTSTPVQDTISATTTVTAATTIPEPSTSKAAPITTDRPTTAKTTTSIASILLNTTRPPELTIPRQRVNINGDESQENMRDEAQMSPGVCKDTLSTISDPVIHNTYGRNEGAWMKDPKSKEDKIYVTNYYYGNTLVEFRNMENFKQGRWTNSYKLPYNWIGTGHVVYNGAFYYNRAFSRDIIKYDLKQRYVAAWAMLHDAVFEETTPWKWKGHSDIDFAVDENGLWIIYPAIDDEGFQQELIVLSKLNTADLTIQKETTWRTGLRKDFYGNCFIVCGVLYAVDSYNHMNATISYAFDTHTNTQGVPRLPFVNNFSYTTQIDYNPKERVLYAWDRGHQVTYGVMFAY</sequence>
<accession>A0A662YKX1</accession>
<dbReference type="PANTHER" id="PTHR23192">
    <property type="entry name" value="OLFACTOMEDIN-RELATED"/>
    <property type="match status" value="1"/>
</dbReference>
<organism evidence="6 7">
    <name type="scientific">Acipenser ruthenus</name>
    <name type="common">Sterlet sturgeon</name>
    <dbReference type="NCBI Taxonomy" id="7906"/>
    <lineage>
        <taxon>Eukaryota</taxon>
        <taxon>Metazoa</taxon>
        <taxon>Chordata</taxon>
        <taxon>Craniata</taxon>
        <taxon>Vertebrata</taxon>
        <taxon>Euteleostomi</taxon>
        <taxon>Actinopterygii</taxon>
        <taxon>Chondrostei</taxon>
        <taxon>Acipenseriformes</taxon>
        <taxon>Acipenseridae</taxon>
        <taxon>Acipenser</taxon>
    </lineage>
</organism>
<evidence type="ECO:0000256" key="1">
    <source>
        <dbReference type="ARBA" id="ARBA00004613"/>
    </source>
</evidence>
<dbReference type="EMBL" id="SCEB01001259">
    <property type="protein sequence ID" value="RXM97099.1"/>
    <property type="molecule type" value="Genomic_DNA"/>
</dbReference>
<evidence type="ECO:0000256" key="4">
    <source>
        <dbReference type="SAM" id="SignalP"/>
    </source>
</evidence>
<keyword evidence="4" id="KW-0732">Signal</keyword>